<dbReference type="AlphaFoldDB" id="A0A9P5Z6S6"/>
<feature type="compositionally biased region" description="Polar residues" evidence="1">
    <location>
        <begin position="100"/>
        <end position="121"/>
    </location>
</feature>
<feature type="compositionally biased region" description="Basic and acidic residues" evidence="1">
    <location>
        <begin position="43"/>
        <end position="69"/>
    </location>
</feature>
<evidence type="ECO:0000313" key="3">
    <source>
        <dbReference type="Proteomes" id="UP000807469"/>
    </source>
</evidence>
<evidence type="ECO:0000313" key="2">
    <source>
        <dbReference type="EMBL" id="KAF9481871.1"/>
    </source>
</evidence>
<feature type="region of interest" description="Disordered" evidence="1">
    <location>
        <begin position="463"/>
        <end position="485"/>
    </location>
</feature>
<reference evidence="2" key="1">
    <citation type="submission" date="2020-11" db="EMBL/GenBank/DDBJ databases">
        <authorList>
            <consortium name="DOE Joint Genome Institute"/>
            <person name="Ahrendt S."/>
            <person name="Riley R."/>
            <person name="Andreopoulos W."/>
            <person name="Labutti K."/>
            <person name="Pangilinan J."/>
            <person name="Ruiz-Duenas F.J."/>
            <person name="Barrasa J.M."/>
            <person name="Sanchez-Garcia M."/>
            <person name="Camarero S."/>
            <person name="Miyauchi S."/>
            <person name="Serrano A."/>
            <person name="Linde D."/>
            <person name="Babiker R."/>
            <person name="Drula E."/>
            <person name="Ayuso-Fernandez I."/>
            <person name="Pacheco R."/>
            <person name="Padilla G."/>
            <person name="Ferreira P."/>
            <person name="Barriuso J."/>
            <person name="Kellner H."/>
            <person name="Castanera R."/>
            <person name="Alfaro M."/>
            <person name="Ramirez L."/>
            <person name="Pisabarro A.G."/>
            <person name="Kuo A."/>
            <person name="Tritt A."/>
            <person name="Lipzen A."/>
            <person name="He G."/>
            <person name="Yan M."/>
            <person name="Ng V."/>
            <person name="Cullen D."/>
            <person name="Martin F."/>
            <person name="Rosso M.-N."/>
            <person name="Henrissat B."/>
            <person name="Hibbett D."/>
            <person name="Martinez A.T."/>
            <person name="Grigoriev I.V."/>
        </authorList>
    </citation>
    <scope>NUCLEOTIDE SEQUENCE</scope>
    <source>
        <strain evidence="2">CIRM-BRFM 674</strain>
    </source>
</reference>
<dbReference type="EMBL" id="MU155173">
    <property type="protein sequence ID" value="KAF9481871.1"/>
    <property type="molecule type" value="Genomic_DNA"/>
</dbReference>
<dbReference type="OrthoDB" id="2590590at2759"/>
<name>A0A9P5Z6S6_9AGAR</name>
<sequence length="778" mass="85558">MSAEQYAHIEQDPQGLPGGNELPTYDDLANHNGPNSRFGRWRGWIEKRAAERYADITPEERERRRERGWDLPQPEQDGVQPAPEQGPSAYNKSLPPPPSHQSNQPLHIQTGGLSINDSPPQSRDDAPTITAPLPFVSQPIEPTHLKINHFGSRFLPHTTSQIRCVLPLLANRLLLIGHDEGLSVLDMFPQEWAETGELITKGPDEAQSRPIWLGETIYQMSILESEDLGNGTPQGVVLAVVGPSQSSMTGKEAESIRVARMYSLASLISLARWTVANKGTMPLDLHKLSTWQSTSTPSKRHRAQGSIVRGIKSLVDSPQSLTEAGASPPNGLLSPSQNVYQGPPRSPSSNRCSPPSRRNSAESSWNMVDDLPLRWATDFVPLAVPGSRLVGATVVTFATWSDDTRKGRTGGQLLAIATKSNILLYETPKGERAYRFVKEFYTPLQPRQLSFIQQLVTDLKSPLETSSPGRFHHSHKRSDSGSTLKGVMNTTSSTIPLSYGTHLSLFVVFDKKAGLIRLADSAVSEVELGEDGGPQPSGNIFPRDTFSSTISASSLRQRARVSFDIRESLAKWLQPIRCELPITSQPGVTHPVHILTRGKRTHIVPCPLPPRSPHTPPLHAVFWKSHPKHVSARVIFSNCDPLDEPPMLQLVAFGESGVEVQEVGISFMNNNGKGRAFPDEQLRGEEDVGEAGFLCVGGNWDRLEQIYGGEPMSSGASAFSADSMDSTDIRSRMKKEEGIYGWCRKGLQDWRVFWVGGNPSANAPSGDRYSDDEDDIYV</sequence>
<evidence type="ECO:0000256" key="1">
    <source>
        <dbReference type="SAM" id="MobiDB-lite"/>
    </source>
</evidence>
<organism evidence="2 3">
    <name type="scientific">Pholiota conissans</name>
    <dbReference type="NCBI Taxonomy" id="109636"/>
    <lineage>
        <taxon>Eukaryota</taxon>
        <taxon>Fungi</taxon>
        <taxon>Dikarya</taxon>
        <taxon>Basidiomycota</taxon>
        <taxon>Agaricomycotina</taxon>
        <taxon>Agaricomycetes</taxon>
        <taxon>Agaricomycetidae</taxon>
        <taxon>Agaricales</taxon>
        <taxon>Agaricineae</taxon>
        <taxon>Strophariaceae</taxon>
        <taxon>Pholiota</taxon>
    </lineage>
</organism>
<feature type="region of interest" description="Disordered" evidence="1">
    <location>
        <begin position="1"/>
        <end position="134"/>
    </location>
</feature>
<feature type="region of interest" description="Disordered" evidence="1">
    <location>
        <begin position="319"/>
        <end position="364"/>
    </location>
</feature>
<protein>
    <submittedName>
        <fullName evidence="2">Uncharacterized protein</fullName>
    </submittedName>
</protein>
<proteinExistence type="predicted"/>
<keyword evidence="3" id="KW-1185">Reference proteome</keyword>
<gene>
    <name evidence="2" type="ORF">BDN70DRAFT_875843</name>
</gene>
<comment type="caution">
    <text evidence="2">The sequence shown here is derived from an EMBL/GenBank/DDBJ whole genome shotgun (WGS) entry which is preliminary data.</text>
</comment>
<dbReference type="Proteomes" id="UP000807469">
    <property type="component" value="Unassembled WGS sequence"/>
</dbReference>
<accession>A0A9P5Z6S6</accession>
<feature type="compositionally biased region" description="Low complexity" evidence="1">
    <location>
        <begin position="347"/>
        <end position="358"/>
    </location>
</feature>